<organism evidence="1 2">
    <name type="scientific">Ensete ventricosum</name>
    <name type="common">Abyssinian banana</name>
    <name type="synonym">Musa ensete</name>
    <dbReference type="NCBI Taxonomy" id="4639"/>
    <lineage>
        <taxon>Eukaryota</taxon>
        <taxon>Viridiplantae</taxon>
        <taxon>Streptophyta</taxon>
        <taxon>Embryophyta</taxon>
        <taxon>Tracheophyta</taxon>
        <taxon>Spermatophyta</taxon>
        <taxon>Magnoliopsida</taxon>
        <taxon>Liliopsida</taxon>
        <taxon>Zingiberales</taxon>
        <taxon>Musaceae</taxon>
        <taxon>Ensete</taxon>
    </lineage>
</organism>
<dbReference type="Proteomes" id="UP001222027">
    <property type="component" value="Unassembled WGS sequence"/>
</dbReference>
<accession>A0AAV8PS39</accession>
<comment type="caution">
    <text evidence="1">The sequence shown here is derived from an EMBL/GenBank/DDBJ whole genome shotgun (WGS) entry which is preliminary data.</text>
</comment>
<reference evidence="1 2" key="1">
    <citation type="submission" date="2022-12" db="EMBL/GenBank/DDBJ databases">
        <title>Chromosome-scale assembly of the Ensete ventricosum genome.</title>
        <authorList>
            <person name="Dussert Y."/>
            <person name="Stocks J."/>
            <person name="Wendawek A."/>
            <person name="Woldeyes F."/>
            <person name="Nichols R.A."/>
            <person name="Borrell J.S."/>
        </authorList>
    </citation>
    <scope>NUCLEOTIDE SEQUENCE [LARGE SCALE GENOMIC DNA]</scope>
    <source>
        <strain evidence="2">cv. Maze</strain>
        <tissue evidence="1">Seeds</tissue>
    </source>
</reference>
<keyword evidence="2" id="KW-1185">Reference proteome</keyword>
<proteinExistence type="predicted"/>
<protein>
    <submittedName>
        <fullName evidence="1">Uncharacterized protein</fullName>
    </submittedName>
</protein>
<name>A0AAV8PS39_ENSVE</name>
<dbReference type="EMBL" id="JAQQAF010000004">
    <property type="protein sequence ID" value="KAJ8493474.1"/>
    <property type="molecule type" value="Genomic_DNA"/>
</dbReference>
<dbReference type="AlphaFoldDB" id="A0AAV8PS39"/>
<evidence type="ECO:0000313" key="2">
    <source>
        <dbReference type="Proteomes" id="UP001222027"/>
    </source>
</evidence>
<sequence length="95" mass="10535">MLLSITSSTMPRAVTAPSSSIASRALQGQVKVDDLPIARIIRIMFSDYSLFQYGICSQLPINWLLAINRIIWSGAGKCCQDIVCHWTVKKGYSDN</sequence>
<evidence type="ECO:0000313" key="1">
    <source>
        <dbReference type="EMBL" id="KAJ8493474.1"/>
    </source>
</evidence>
<gene>
    <name evidence="1" type="ORF">OPV22_015195</name>
</gene>